<organism evidence="2 3">
    <name type="scientific">Zingiber officinale</name>
    <name type="common">Ginger</name>
    <name type="synonym">Amomum zingiber</name>
    <dbReference type="NCBI Taxonomy" id="94328"/>
    <lineage>
        <taxon>Eukaryota</taxon>
        <taxon>Viridiplantae</taxon>
        <taxon>Streptophyta</taxon>
        <taxon>Embryophyta</taxon>
        <taxon>Tracheophyta</taxon>
        <taxon>Spermatophyta</taxon>
        <taxon>Magnoliopsida</taxon>
        <taxon>Liliopsida</taxon>
        <taxon>Zingiberales</taxon>
        <taxon>Zingiberaceae</taxon>
        <taxon>Zingiber</taxon>
    </lineage>
</organism>
<dbReference type="InterPro" id="IPR006461">
    <property type="entry name" value="PLAC_motif_containing"/>
</dbReference>
<name>A0A8J5G237_ZINOF</name>
<reference evidence="2 3" key="1">
    <citation type="submission" date="2020-08" db="EMBL/GenBank/DDBJ databases">
        <title>Plant Genome Project.</title>
        <authorList>
            <person name="Zhang R.-G."/>
        </authorList>
    </citation>
    <scope>NUCLEOTIDE SEQUENCE [LARGE SCALE GENOMIC DNA]</scope>
    <source>
        <tissue evidence="2">Rhizome</tissue>
    </source>
</reference>
<evidence type="ECO:0000256" key="1">
    <source>
        <dbReference type="SAM" id="Phobius"/>
    </source>
</evidence>
<protein>
    <submittedName>
        <fullName evidence="2">Uncharacterized protein</fullName>
    </submittedName>
</protein>
<dbReference type="Proteomes" id="UP000734854">
    <property type="component" value="Unassembled WGS sequence"/>
</dbReference>
<proteinExistence type="predicted"/>
<dbReference type="PANTHER" id="PTHR15907">
    <property type="entry name" value="DUF614 FAMILY PROTEIN-RELATED"/>
    <property type="match status" value="1"/>
</dbReference>
<keyword evidence="1" id="KW-0812">Transmembrane</keyword>
<keyword evidence="1" id="KW-0472">Membrane</keyword>
<accession>A0A8J5G237</accession>
<comment type="caution">
    <text evidence="2">The sequence shown here is derived from an EMBL/GenBank/DDBJ whole genome shotgun (WGS) entry which is preliminary data.</text>
</comment>
<dbReference type="EMBL" id="JACMSC010000012">
    <property type="protein sequence ID" value="KAG6494599.1"/>
    <property type="molecule type" value="Genomic_DNA"/>
</dbReference>
<feature type="transmembrane region" description="Helical" evidence="1">
    <location>
        <begin position="89"/>
        <end position="108"/>
    </location>
</feature>
<keyword evidence="3" id="KW-1185">Reference proteome</keyword>
<evidence type="ECO:0000313" key="2">
    <source>
        <dbReference type="EMBL" id="KAG6494599.1"/>
    </source>
</evidence>
<gene>
    <name evidence="2" type="ORF">ZIOFF_042359</name>
</gene>
<keyword evidence="1" id="KW-1133">Transmembrane helix</keyword>
<dbReference type="NCBIfam" id="TIGR01571">
    <property type="entry name" value="A_thal_Cys_rich"/>
    <property type="match status" value="1"/>
</dbReference>
<evidence type="ECO:0000313" key="3">
    <source>
        <dbReference type="Proteomes" id="UP000734854"/>
    </source>
</evidence>
<dbReference type="AlphaFoldDB" id="A0A8J5G237"/>
<sequence length="180" mass="19774">MDPSHYSTGAPPCPGAPPYPPAGPAPTYPPYYAATYPSYYGAPLPSVGVPVTAPLATFYVVQTPQPIGPWSTGLLDCCDDPSNTCAASGALYVLIMYLTGCHFVYSCFYRSKMRAQYGLSGDSFVDFLLHLFCEFCSLCQMYRELQRRGFDMNIGWHANVERQGQIIMATMPPPPQAMTR</sequence>
<dbReference type="Pfam" id="PF04749">
    <property type="entry name" value="PLAC8"/>
    <property type="match status" value="1"/>
</dbReference>